<dbReference type="EMBL" id="JAUQSY010000012">
    <property type="protein sequence ID" value="MDO7876531.1"/>
    <property type="molecule type" value="Genomic_DNA"/>
</dbReference>
<organism evidence="1 2">
    <name type="scientific">Hymenobacter aranciens</name>
    <dbReference type="NCBI Taxonomy" id="3063996"/>
    <lineage>
        <taxon>Bacteria</taxon>
        <taxon>Pseudomonadati</taxon>
        <taxon>Bacteroidota</taxon>
        <taxon>Cytophagia</taxon>
        <taxon>Cytophagales</taxon>
        <taxon>Hymenobacteraceae</taxon>
        <taxon>Hymenobacter</taxon>
    </lineage>
</organism>
<keyword evidence="2" id="KW-1185">Reference proteome</keyword>
<evidence type="ECO:0000313" key="1">
    <source>
        <dbReference type="EMBL" id="MDO7876531.1"/>
    </source>
</evidence>
<proteinExistence type="predicted"/>
<gene>
    <name evidence="1" type="ORF">Q5H93_17435</name>
</gene>
<comment type="caution">
    <text evidence="1">The sequence shown here is derived from an EMBL/GenBank/DDBJ whole genome shotgun (WGS) entry which is preliminary data.</text>
</comment>
<dbReference type="RefSeq" id="WP_305007900.1">
    <property type="nucleotide sequence ID" value="NZ_JAUQSY010000012.1"/>
</dbReference>
<protein>
    <recommendedName>
        <fullName evidence="3">Transglutaminase-like domain-containing protein</fullName>
    </recommendedName>
</protein>
<evidence type="ECO:0008006" key="3">
    <source>
        <dbReference type="Google" id="ProtNLM"/>
    </source>
</evidence>
<sequence length="261" mass="30446">MPNTVVVQARPAKANRFRQLWKFRKWLGATAALVLLAFISYCNVDRTLTDEDRQYIHLYLPGVPEGIAPTLSFEEQIRLIEHAQQAVHKRTTGWEGIPEGQPREPKQLYLGRTGMCYDRSRVLEKIFTYLGFPNRHLAMFEREPNVHAYTTILLHHVSSHAISEVKTKKGWLMVDSNTLWLSLNDDYQPVSMPQLQQRYKHGETIHWANPIVTEFDNFYNSRCIALYGLYSRHGRFYPPYVSGIPDYRVRGLLYNFEQVGD</sequence>
<dbReference type="Proteomes" id="UP001176429">
    <property type="component" value="Unassembled WGS sequence"/>
</dbReference>
<reference evidence="1" key="1">
    <citation type="submission" date="2023-07" db="EMBL/GenBank/DDBJ databases">
        <authorList>
            <person name="Kim M.K."/>
        </authorList>
    </citation>
    <scope>NUCLEOTIDE SEQUENCE</scope>
    <source>
        <strain evidence="1">ASUV-10-1</strain>
    </source>
</reference>
<evidence type="ECO:0000313" key="2">
    <source>
        <dbReference type="Proteomes" id="UP001176429"/>
    </source>
</evidence>
<name>A0ABT9BE28_9BACT</name>
<accession>A0ABT9BE28</accession>